<gene>
    <name evidence="3" type="ORF">C6P46_001049</name>
</gene>
<organism evidence="3 4">
    <name type="scientific">Rhodotorula mucilaginosa</name>
    <name type="common">Yeast</name>
    <name type="synonym">Rhodotorula rubra</name>
    <dbReference type="NCBI Taxonomy" id="5537"/>
    <lineage>
        <taxon>Eukaryota</taxon>
        <taxon>Fungi</taxon>
        <taxon>Dikarya</taxon>
        <taxon>Basidiomycota</taxon>
        <taxon>Pucciniomycotina</taxon>
        <taxon>Microbotryomycetes</taxon>
        <taxon>Sporidiobolales</taxon>
        <taxon>Sporidiobolaceae</taxon>
        <taxon>Rhodotorula</taxon>
    </lineage>
</organism>
<dbReference type="GO" id="GO:0016810">
    <property type="term" value="F:hydrolase activity, acting on carbon-nitrogen (but not peptide) bonds"/>
    <property type="evidence" value="ECO:0007669"/>
    <property type="project" value="InterPro"/>
</dbReference>
<feature type="compositionally biased region" description="Basic and acidic residues" evidence="1">
    <location>
        <begin position="226"/>
        <end position="238"/>
    </location>
</feature>
<dbReference type="InterPro" id="IPR011059">
    <property type="entry name" value="Metal-dep_hydrolase_composite"/>
</dbReference>
<keyword evidence="4" id="KW-1185">Reference proteome</keyword>
<evidence type="ECO:0000313" key="4">
    <source>
        <dbReference type="Proteomes" id="UP000777482"/>
    </source>
</evidence>
<dbReference type="Gene3D" id="2.30.40.10">
    <property type="entry name" value="Urease, subunit C, domain 1"/>
    <property type="match status" value="1"/>
</dbReference>
<evidence type="ECO:0000256" key="1">
    <source>
        <dbReference type="SAM" id="MobiDB-lite"/>
    </source>
</evidence>
<dbReference type="InterPro" id="IPR006680">
    <property type="entry name" value="Amidohydro-rel"/>
</dbReference>
<proteinExistence type="predicted"/>
<reference evidence="3 4" key="1">
    <citation type="submission" date="2020-11" db="EMBL/GenBank/DDBJ databases">
        <title>Kefir isolates.</title>
        <authorList>
            <person name="Marcisauskas S."/>
            <person name="Kim Y."/>
            <person name="Blasche S."/>
        </authorList>
    </citation>
    <scope>NUCLEOTIDE SEQUENCE [LARGE SCALE GENOMIC DNA]</scope>
    <source>
        <strain evidence="3 4">KR</strain>
    </source>
</reference>
<evidence type="ECO:0000313" key="3">
    <source>
        <dbReference type="EMBL" id="KAG0655352.1"/>
    </source>
</evidence>
<dbReference type="InterPro" id="IPR032466">
    <property type="entry name" value="Metal_Hydrolase"/>
</dbReference>
<comment type="caution">
    <text evidence="3">The sequence shown here is derived from an EMBL/GenBank/DDBJ whole genome shotgun (WGS) entry which is preliminary data.</text>
</comment>
<protein>
    <recommendedName>
        <fullName evidence="2">Amidohydrolase-related domain-containing protein</fullName>
    </recommendedName>
</protein>
<dbReference type="Pfam" id="PF01979">
    <property type="entry name" value="Amidohydro_1"/>
    <property type="match status" value="1"/>
</dbReference>
<dbReference type="SUPFAM" id="SSF51338">
    <property type="entry name" value="Composite domain of metallo-dependent hydrolases"/>
    <property type="match status" value="1"/>
</dbReference>
<name>A0A9P6VVX0_RHOMI</name>
<dbReference type="EMBL" id="PUHQ01000123">
    <property type="protein sequence ID" value="KAG0655352.1"/>
    <property type="molecule type" value="Genomic_DNA"/>
</dbReference>
<dbReference type="Gene3D" id="3.20.20.140">
    <property type="entry name" value="Metal-dependent hydrolases"/>
    <property type="match status" value="1"/>
</dbReference>
<dbReference type="PANTHER" id="PTHR43135">
    <property type="entry name" value="ALPHA-D-RIBOSE 1-METHYLPHOSPHONATE 5-TRIPHOSPHATE DIPHOSPHATASE"/>
    <property type="match status" value="1"/>
</dbReference>
<evidence type="ECO:0000259" key="2">
    <source>
        <dbReference type="Pfam" id="PF01979"/>
    </source>
</evidence>
<feature type="region of interest" description="Disordered" evidence="1">
    <location>
        <begin position="226"/>
        <end position="245"/>
    </location>
</feature>
<sequence length="245" mass="27112">MVGGGVASATDGIETVQYTPEELRAITQVCHQMGRVHTTAHAYTNEAIRHAIDNGVMGIEHGNLLDRDTARMMAKMGIYLTPTLSCYGIMQRAPWEDFLPPSGQVKNKQVMERGLEALKLAEEEGVTVCYGSDLLTSMHALQTEEFTIRSEVLPSPTILRHATTNVAKMLRMEGKIGVIAPGAFADLLVLDANPLEDITILDRPEHHLHLVMKEGRVAFSTMPELPTKEEEEKAEMLRQKKLPKA</sequence>
<dbReference type="SUPFAM" id="SSF51556">
    <property type="entry name" value="Metallo-dependent hydrolases"/>
    <property type="match status" value="1"/>
</dbReference>
<dbReference type="PANTHER" id="PTHR43135:SF3">
    <property type="entry name" value="ALPHA-D-RIBOSE 1-METHYLPHOSPHONATE 5-TRIPHOSPHATE DIPHOSPHATASE"/>
    <property type="match status" value="1"/>
</dbReference>
<dbReference type="AlphaFoldDB" id="A0A9P6VVX0"/>
<dbReference type="Proteomes" id="UP000777482">
    <property type="component" value="Unassembled WGS sequence"/>
</dbReference>
<dbReference type="InterPro" id="IPR051781">
    <property type="entry name" value="Metallo-dep_Hydrolase"/>
</dbReference>
<feature type="domain" description="Amidohydrolase-related" evidence="2">
    <location>
        <begin position="3"/>
        <end position="216"/>
    </location>
</feature>
<accession>A0A9P6VVX0</accession>
<dbReference type="OrthoDB" id="194468at2759"/>